<protein>
    <recommendedName>
        <fullName evidence="1">HTH arsR-type domain-containing protein</fullName>
    </recommendedName>
</protein>
<reference evidence="2 3" key="1">
    <citation type="submission" date="2016-04" db="EMBL/GenBank/DDBJ databases">
        <title>Genome sequence of Methanobrevibacter curvatus DSM 11111.</title>
        <authorList>
            <person name="Poehlein A."/>
            <person name="Seedorf H."/>
            <person name="Daniel R."/>
        </authorList>
    </citation>
    <scope>NUCLEOTIDE SEQUENCE [LARGE SCALE GENOMIC DNA]</scope>
    <source>
        <strain evidence="2 3">DSM 11111</strain>
    </source>
</reference>
<dbReference type="GO" id="GO:0003700">
    <property type="term" value="F:DNA-binding transcription factor activity"/>
    <property type="evidence" value="ECO:0007669"/>
    <property type="project" value="InterPro"/>
</dbReference>
<gene>
    <name evidence="2" type="ORF">MBCUR_19640</name>
</gene>
<dbReference type="OrthoDB" id="9287at2157"/>
<dbReference type="PROSITE" id="PS50987">
    <property type="entry name" value="HTH_ARSR_2"/>
    <property type="match status" value="1"/>
</dbReference>
<name>A0A165YY18_9EURY</name>
<dbReference type="Gene3D" id="1.10.10.10">
    <property type="entry name" value="Winged helix-like DNA-binding domain superfamily/Winged helix DNA-binding domain"/>
    <property type="match status" value="1"/>
</dbReference>
<dbReference type="Proteomes" id="UP000077245">
    <property type="component" value="Unassembled WGS sequence"/>
</dbReference>
<keyword evidence="3" id="KW-1185">Reference proteome</keyword>
<dbReference type="InterPro" id="IPR001845">
    <property type="entry name" value="HTH_ArsR_DNA-bd_dom"/>
</dbReference>
<dbReference type="EMBL" id="LWMV01000230">
    <property type="protein sequence ID" value="KZX10006.1"/>
    <property type="molecule type" value="Genomic_DNA"/>
</dbReference>
<dbReference type="STRING" id="49547.MBCUR_19640"/>
<dbReference type="PATRIC" id="fig|49547.3.peg.2076"/>
<dbReference type="AlphaFoldDB" id="A0A165YY18"/>
<accession>A0A165YY18</accession>
<dbReference type="CDD" id="cd00090">
    <property type="entry name" value="HTH_ARSR"/>
    <property type="match status" value="1"/>
</dbReference>
<evidence type="ECO:0000259" key="1">
    <source>
        <dbReference type="PROSITE" id="PS50987"/>
    </source>
</evidence>
<comment type="caution">
    <text evidence="2">The sequence shown here is derived from an EMBL/GenBank/DDBJ whole genome shotgun (WGS) entry which is preliminary data.</text>
</comment>
<proteinExistence type="predicted"/>
<dbReference type="RefSeq" id="WP_067092796.1">
    <property type="nucleotide sequence ID" value="NZ_LWMV01000230.1"/>
</dbReference>
<organism evidence="2 3">
    <name type="scientific">Methanobrevibacter curvatus</name>
    <dbReference type="NCBI Taxonomy" id="49547"/>
    <lineage>
        <taxon>Archaea</taxon>
        <taxon>Methanobacteriati</taxon>
        <taxon>Methanobacteriota</taxon>
        <taxon>Methanomada group</taxon>
        <taxon>Methanobacteria</taxon>
        <taxon>Methanobacteriales</taxon>
        <taxon>Methanobacteriaceae</taxon>
        <taxon>Methanobrevibacter</taxon>
    </lineage>
</organism>
<dbReference type="InterPro" id="IPR011991">
    <property type="entry name" value="ArsR-like_HTH"/>
</dbReference>
<evidence type="ECO:0000313" key="2">
    <source>
        <dbReference type="EMBL" id="KZX10006.1"/>
    </source>
</evidence>
<dbReference type="InterPro" id="IPR036390">
    <property type="entry name" value="WH_DNA-bd_sf"/>
</dbReference>
<dbReference type="SMART" id="SM00418">
    <property type="entry name" value="HTH_ARSR"/>
    <property type="match status" value="1"/>
</dbReference>
<feature type="domain" description="HTH arsR-type" evidence="1">
    <location>
        <begin position="1"/>
        <end position="95"/>
    </location>
</feature>
<evidence type="ECO:0000313" key="3">
    <source>
        <dbReference type="Proteomes" id="UP000077245"/>
    </source>
</evidence>
<sequence length="197" mass="23046">MKYKQLVMLEKIFGSKARVKILTLFSLNYNEEFYLREIARIVKLNVNSVRRELNNLEEFGFLSSEKRDRLKYYVINKDFLLCEEIANIFIKSEANGEIIKSKLNNIDEIETAFIYGNSLFSNVHENVDLLLIGNVEEEIIIKELNKVEKKISRKINFNILSQKELNQKIKEEDIFISGVLNNSKKFIIGESSDLILE</sequence>
<dbReference type="InterPro" id="IPR036388">
    <property type="entry name" value="WH-like_DNA-bd_sf"/>
</dbReference>
<dbReference type="SUPFAM" id="SSF46785">
    <property type="entry name" value="Winged helix' DNA-binding domain"/>
    <property type="match status" value="1"/>
</dbReference>